<protein>
    <submittedName>
        <fullName evidence="1">Uncharacterized protein</fullName>
    </submittedName>
</protein>
<reference evidence="1" key="1">
    <citation type="submission" date="2025-08" db="UniProtKB">
        <authorList>
            <consortium name="Ensembl"/>
        </authorList>
    </citation>
    <scope>IDENTIFICATION</scope>
</reference>
<evidence type="ECO:0000313" key="2">
    <source>
        <dbReference type="Proteomes" id="UP000694413"/>
    </source>
</evidence>
<accession>A0A8D2QI34</accession>
<sequence length="178" mass="19597">MERTHSSILAMSVSSSHWKNPLTGFTSSRMEDLAMSPGFLAFFSAYCRSRSSRTLAASWSSSSSSLPKRSMSSSSSSSAAAGSDFLAGSSTFLEGTLNGSTFFTGSEGFFLKGEKRGKRLTWSCQKKLRNGNLRCLGTRCGIYVDLSQQDVCPRGSWVIIPIEEFQRFSRAHLGWRNR</sequence>
<reference evidence="1" key="2">
    <citation type="submission" date="2025-09" db="UniProtKB">
        <authorList>
            <consortium name="Ensembl"/>
        </authorList>
    </citation>
    <scope>IDENTIFICATION</scope>
</reference>
<dbReference type="AlphaFoldDB" id="A0A8D2QI34"/>
<keyword evidence="2" id="KW-1185">Reference proteome</keyword>
<dbReference type="Ensembl" id="ENSZALT00000024452.1">
    <property type="protein sequence ID" value="ENSZALP00000018487.1"/>
    <property type="gene ID" value="ENSZALG00000014798.1"/>
</dbReference>
<name>A0A8D2QI34_ZONAL</name>
<dbReference type="Proteomes" id="UP000694413">
    <property type="component" value="Unassembled WGS sequence"/>
</dbReference>
<proteinExistence type="predicted"/>
<organism evidence="1 2">
    <name type="scientific">Zonotrichia albicollis</name>
    <name type="common">White-throated sparrow</name>
    <name type="synonym">Fringilla albicollis</name>
    <dbReference type="NCBI Taxonomy" id="44394"/>
    <lineage>
        <taxon>Eukaryota</taxon>
        <taxon>Metazoa</taxon>
        <taxon>Chordata</taxon>
        <taxon>Craniata</taxon>
        <taxon>Vertebrata</taxon>
        <taxon>Euteleostomi</taxon>
        <taxon>Archelosauria</taxon>
        <taxon>Archosauria</taxon>
        <taxon>Dinosauria</taxon>
        <taxon>Saurischia</taxon>
        <taxon>Theropoda</taxon>
        <taxon>Coelurosauria</taxon>
        <taxon>Aves</taxon>
        <taxon>Neognathae</taxon>
        <taxon>Neoaves</taxon>
        <taxon>Telluraves</taxon>
        <taxon>Australaves</taxon>
        <taxon>Passeriformes</taxon>
        <taxon>Passerellidae</taxon>
        <taxon>Zonotrichia</taxon>
    </lineage>
</organism>
<evidence type="ECO:0000313" key="1">
    <source>
        <dbReference type="Ensembl" id="ENSZALP00000018487.1"/>
    </source>
</evidence>